<dbReference type="GO" id="GO:0010133">
    <property type="term" value="P:L-proline catabolic process to L-glutamate"/>
    <property type="evidence" value="ECO:0007669"/>
    <property type="project" value="TreeGrafter"/>
</dbReference>
<dbReference type="InterPro" id="IPR015659">
    <property type="entry name" value="Proline_oxidase"/>
</dbReference>
<dbReference type="EC" id="1.5.5.2" evidence="4"/>
<keyword evidence="4" id="KW-0642">Proline metabolism</keyword>
<evidence type="ECO:0000256" key="4">
    <source>
        <dbReference type="RuleBase" id="RU364054"/>
    </source>
</evidence>
<gene>
    <name evidence="5" type="ORF">CHS0354_032989</name>
</gene>
<keyword evidence="3 4" id="KW-0274">FAD</keyword>
<dbReference type="AlphaFoldDB" id="A0AAE0RX83"/>
<comment type="caution">
    <text evidence="5">The sequence shown here is derived from an EMBL/GenBank/DDBJ whole genome shotgun (WGS) entry which is preliminary data.</text>
</comment>
<evidence type="ECO:0000313" key="6">
    <source>
        <dbReference type="Proteomes" id="UP001195483"/>
    </source>
</evidence>
<comment type="similarity">
    <text evidence="4">Belongs to the proline oxidase family.</text>
</comment>
<comment type="function">
    <text evidence="4">Converts proline to delta-1-pyrroline-5-carboxylate.</text>
</comment>
<reference evidence="5" key="3">
    <citation type="submission" date="2023-05" db="EMBL/GenBank/DDBJ databases">
        <authorList>
            <person name="Smith C.H."/>
        </authorList>
    </citation>
    <scope>NUCLEOTIDE SEQUENCE</scope>
    <source>
        <strain evidence="5">CHS0354</strain>
        <tissue evidence="5">Mantle</tissue>
    </source>
</reference>
<keyword evidence="6" id="KW-1185">Reference proteome</keyword>
<comment type="cofactor">
    <cofactor evidence="1 4">
        <name>FAD</name>
        <dbReference type="ChEBI" id="CHEBI:57692"/>
    </cofactor>
</comment>
<evidence type="ECO:0000256" key="1">
    <source>
        <dbReference type="ARBA" id="ARBA00001974"/>
    </source>
</evidence>
<organism evidence="5 6">
    <name type="scientific">Potamilus streckersoni</name>
    <dbReference type="NCBI Taxonomy" id="2493646"/>
    <lineage>
        <taxon>Eukaryota</taxon>
        <taxon>Metazoa</taxon>
        <taxon>Spiralia</taxon>
        <taxon>Lophotrochozoa</taxon>
        <taxon>Mollusca</taxon>
        <taxon>Bivalvia</taxon>
        <taxon>Autobranchia</taxon>
        <taxon>Heteroconchia</taxon>
        <taxon>Palaeoheterodonta</taxon>
        <taxon>Unionida</taxon>
        <taxon>Unionoidea</taxon>
        <taxon>Unionidae</taxon>
        <taxon>Ambleminae</taxon>
        <taxon>Lampsilini</taxon>
        <taxon>Potamilus</taxon>
    </lineage>
</organism>
<dbReference type="GO" id="GO:0005739">
    <property type="term" value="C:mitochondrion"/>
    <property type="evidence" value="ECO:0007669"/>
    <property type="project" value="TreeGrafter"/>
</dbReference>
<dbReference type="PANTHER" id="PTHR13914:SF29">
    <property type="entry name" value="HYDROXYPROLINE DEHYDROGENASE"/>
    <property type="match status" value="1"/>
</dbReference>
<keyword evidence="2 4" id="KW-0285">Flavoprotein</keyword>
<protein>
    <recommendedName>
        <fullName evidence="4">Proline dehydrogenase</fullName>
        <ecNumber evidence="4">1.5.5.2</ecNumber>
    </recommendedName>
</protein>
<dbReference type="GO" id="GO:0004657">
    <property type="term" value="F:proline dehydrogenase activity"/>
    <property type="evidence" value="ECO:0007669"/>
    <property type="project" value="UniProtKB-EC"/>
</dbReference>
<reference evidence="5" key="2">
    <citation type="journal article" date="2021" name="Genome Biol. Evol.">
        <title>Developing a high-quality reference genome for a parasitic bivalve with doubly uniparental inheritance (Bivalvia: Unionida).</title>
        <authorList>
            <person name="Smith C.H."/>
        </authorList>
    </citation>
    <scope>NUCLEOTIDE SEQUENCE</scope>
    <source>
        <strain evidence="5">CHS0354</strain>
        <tissue evidence="5">Mantle</tissue>
    </source>
</reference>
<dbReference type="Proteomes" id="UP001195483">
    <property type="component" value="Unassembled WGS sequence"/>
</dbReference>
<name>A0AAE0RX83_9BIVA</name>
<dbReference type="GO" id="GO:0071949">
    <property type="term" value="F:FAD binding"/>
    <property type="evidence" value="ECO:0007669"/>
    <property type="project" value="TreeGrafter"/>
</dbReference>
<dbReference type="PANTHER" id="PTHR13914">
    <property type="entry name" value="PROLINE OXIDASE"/>
    <property type="match status" value="1"/>
</dbReference>
<sequence>MPQPCPTYYQYYLMTYGKNILRKRIFEGLMRKTFYGQFVGGQTESEFLFTARKLTEVGIGPLLAIPMEEDATGNQT</sequence>
<evidence type="ECO:0000256" key="3">
    <source>
        <dbReference type="ARBA" id="ARBA00022827"/>
    </source>
</evidence>
<proteinExistence type="inferred from homology"/>
<reference evidence="5" key="1">
    <citation type="journal article" date="2021" name="Genome Biol. Evol.">
        <title>A High-Quality Reference Genome for a Parasitic Bivalve with Doubly Uniparental Inheritance (Bivalvia: Unionida).</title>
        <authorList>
            <person name="Smith C.H."/>
        </authorList>
    </citation>
    <scope>NUCLEOTIDE SEQUENCE</scope>
    <source>
        <strain evidence="5">CHS0354</strain>
    </source>
</reference>
<accession>A0AAE0RX83</accession>
<comment type="catalytic activity">
    <reaction evidence="4">
        <text>L-proline + a quinone = (S)-1-pyrroline-5-carboxylate + a quinol + H(+)</text>
        <dbReference type="Rhea" id="RHEA:23784"/>
        <dbReference type="ChEBI" id="CHEBI:15378"/>
        <dbReference type="ChEBI" id="CHEBI:17388"/>
        <dbReference type="ChEBI" id="CHEBI:24646"/>
        <dbReference type="ChEBI" id="CHEBI:60039"/>
        <dbReference type="ChEBI" id="CHEBI:132124"/>
        <dbReference type="EC" id="1.5.5.2"/>
    </reaction>
</comment>
<dbReference type="EMBL" id="JAEAOA010001942">
    <property type="protein sequence ID" value="KAK3581261.1"/>
    <property type="molecule type" value="Genomic_DNA"/>
</dbReference>
<evidence type="ECO:0000313" key="5">
    <source>
        <dbReference type="EMBL" id="KAK3581261.1"/>
    </source>
</evidence>
<dbReference type="Gene3D" id="3.20.20.220">
    <property type="match status" value="1"/>
</dbReference>
<evidence type="ECO:0000256" key="2">
    <source>
        <dbReference type="ARBA" id="ARBA00022630"/>
    </source>
</evidence>
<keyword evidence="4" id="KW-0560">Oxidoreductase</keyword>